<comment type="caution">
    <text evidence="1">The sequence shown here is derived from an EMBL/GenBank/DDBJ whole genome shotgun (WGS) entry which is preliminary data.</text>
</comment>
<evidence type="ECO:0000313" key="2">
    <source>
        <dbReference type="Proteomes" id="UP001057402"/>
    </source>
</evidence>
<proteinExistence type="predicted"/>
<organism evidence="1 2">
    <name type="scientific">Melastoma candidum</name>
    <dbReference type="NCBI Taxonomy" id="119954"/>
    <lineage>
        <taxon>Eukaryota</taxon>
        <taxon>Viridiplantae</taxon>
        <taxon>Streptophyta</taxon>
        <taxon>Embryophyta</taxon>
        <taxon>Tracheophyta</taxon>
        <taxon>Spermatophyta</taxon>
        <taxon>Magnoliopsida</taxon>
        <taxon>eudicotyledons</taxon>
        <taxon>Gunneridae</taxon>
        <taxon>Pentapetalae</taxon>
        <taxon>rosids</taxon>
        <taxon>malvids</taxon>
        <taxon>Myrtales</taxon>
        <taxon>Melastomataceae</taxon>
        <taxon>Melastomatoideae</taxon>
        <taxon>Melastomateae</taxon>
        <taxon>Melastoma</taxon>
    </lineage>
</organism>
<name>A0ACB9RCI2_9MYRT</name>
<dbReference type="Proteomes" id="UP001057402">
    <property type="component" value="Chromosome 4"/>
</dbReference>
<protein>
    <submittedName>
        <fullName evidence="1">Uncharacterized protein</fullName>
    </submittedName>
</protein>
<accession>A0ACB9RCI2</accession>
<keyword evidence="2" id="KW-1185">Reference proteome</keyword>
<dbReference type="EMBL" id="CM042883">
    <property type="protein sequence ID" value="KAI4376400.1"/>
    <property type="molecule type" value="Genomic_DNA"/>
</dbReference>
<evidence type="ECO:0000313" key="1">
    <source>
        <dbReference type="EMBL" id="KAI4376400.1"/>
    </source>
</evidence>
<sequence length="229" mass="25486">MKAAARLKRKDIDRVNDEFSDFSLSSPATKIRRLDVELSTIVEVDESDRSLPAMSGSMKAGEELEMDSPSAVNEERAIVLFRPVNVHLLRYRSPSTFSVAVDSELISGFKSEFPWSNRSSGGNFFVDEVADDDRDGSNESCTTVVPWVPSQFPLAPRVEIIDSEVMETEDAGGEGAMEVEEDNPNPSEVVEGVDQNRGSYGGFHPWQQQQHCLIPQLSQTVSNPIVWYR</sequence>
<gene>
    <name evidence="1" type="ORF">MLD38_014168</name>
</gene>
<reference evidence="2" key="1">
    <citation type="journal article" date="2023" name="Front. Plant Sci.">
        <title>Chromosomal-level genome assembly of Melastoma candidum provides insights into trichome evolution.</title>
        <authorList>
            <person name="Zhong Y."/>
            <person name="Wu W."/>
            <person name="Sun C."/>
            <person name="Zou P."/>
            <person name="Liu Y."/>
            <person name="Dai S."/>
            <person name="Zhou R."/>
        </authorList>
    </citation>
    <scope>NUCLEOTIDE SEQUENCE [LARGE SCALE GENOMIC DNA]</scope>
</reference>